<protein>
    <submittedName>
        <fullName evidence="1">Uncharacterized protein</fullName>
    </submittedName>
</protein>
<accession>A0ABU9A3W8</accession>
<proteinExistence type="predicted"/>
<comment type="caution">
    <text evidence="1">The sequence shown here is derived from an EMBL/GenBank/DDBJ whole genome shotgun (WGS) entry which is preliminary data.</text>
</comment>
<evidence type="ECO:0000313" key="2">
    <source>
        <dbReference type="Proteomes" id="UP001386972"/>
    </source>
</evidence>
<organism evidence="1 2">
    <name type="scientific">Pseudomonas shirazensis</name>
    <dbReference type="NCBI Taxonomy" id="2745494"/>
    <lineage>
        <taxon>Bacteria</taxon>
        <taxon>Pseudomonadati</taxon>
        <taxon>Pseudomonadota</taxon>
        <taxon>Gammaproteobacteria</taxon>
        <taxon>Pseudomonadales</taxon>
        <taxon>Pseudomonadaceae</taxon>
        <taxon>Pseudomonas</taxon>
    </lineage>
</organism>
<dbReference type="RefSeq" id="WP_340612624.1">
    <property type="nucleotide sequence ID" value="NZ_JBBNAW010000015.1"/>
</dbReference>
<keyword evidence="2" id="KW-1185">Reference proteome</keyword>
<gene>
    <name evidence="1" type="ORF">WLF18_15955</name>
</gene>
<evidence type="ECO:0000313" key="1">
    <source>
        <dbReference type="EMBL" id="MEK2610603.1"/>
    </source>
</evidence>
<name>A0ABU9A3W8_9PSED</name>
<reference evidence="1 2" key="1">
    <citation type="submission" date="2024-03" db="EMBL/GenBank/DDBJ databases">
        <title>Screening, Identification and Application of a Plant Lactobacillus Strain.</title>
        <authorList>
            <person name="Li Y.L."/>
        </authorList>
    </citation>
    <scope>NUCLEOTIDE SEQUENCE [LARGE SCALE GENOMIC DNA]</scope>
    <source>
        <strain evidence="1 2">JDB</strain>
    </source>
</reference>
<dbReference type="EMBL" id="JBBNAW010000015">
    <property type="protein sequence ID" value="MEK2610603.1"/>
    <property type="molecule type" value="Genomic_DNA"/>
</dbReference>
<dbReference type="Proteomes" id="UP001386972">
    <property type="component" value="Unassembled WGS sequence"/>
</dbReference>
<sequence length="99" mass="10292">MNSLKHLLIDAEGLGSLPAEQLDSISLAANDLGMTISHGISAIGVLLACAATDDDKLSADTLVDIGCLLQSLGNLSSRAANIEVRAENHSRHRDTKKGA</sequence>